<dbReference type="InterPro" id="IPR036736">
    <property type="entry name" value="ACP-like_sf"/>
</dbReference>
<organism evidence="2 3">
    <name type="scientific">Lentzea jiangxiensis</name>
    <dbReference type="NCBI Taxonomy" id="641025"/>
    <lineage>
        <taxon>Bacteria</taxon>
        <taxon>Bacillati</taxon>
        <taxon>Actinomycetota</taxon>
        <taxon>Actinomycetes</taxon>
        <taxon>Pseudonocardiales</taxon>
        <taxon>Pseudonocardiaceae</taxon>
        <taxon>Lentzea</taxon>
    </lineage>
</organism>
<protein>
    <submittedName>
        <fullName evidence="2">Acyl carrier protein</fullName>
    </submittedName>
</protein>
<dbReference type="SUPFAM" id="SSF47336">
    <property type="entry name" value="ACP-like"/>
    <property type="match status" value="1"/>
</dbReference>
<gene>
    <name evidence="2" type="ORF">SAMN05421507_107244</name>
</gene>
<dbReference type="Pfam" id="PF00550">
    <property type="entry name" value="PP-binding"/>
    <property type="match status" value="1"/>
</dbReference>
<dbReference type="OrthoDB" id="3692110at2"/>
<dbReference type="Gene3D" id="1.10.1200.10">
    <property type="entry name" value="ACP-like"/>
    <property type="match status" value="1"/>
</dbReference>
<dbReference type="AlphaFoldDB" id="A0A1H0S5X9"/>
<dbReference type="STRING" id="641025.SAMN05421507_107244"/>
<accession>A0A1H0S5X9</accession>
<dbReference type="PROSITE" id="PS50075">
    <property type="entry name" value="CARRIER"/>
    <property type="match status" value="1"/>
</dbReference>
<evidence type="ECO:0000259" key="1">
    <source>
        <dbReference type="PROSITE" id="PS50075"/>
    </source>
</evidence>
<reference evidence="3" key="1">
    <citation type="submission" date="2016-10" db="EMBL/GenBank/DDBJ databases">
        <authorList>
            <person name="Varghese N."/>
            <person name="Submissions S."/>
        </authorList>
    </citation>
    <scope>NUCLEOTIDE SEQUENCE [LARGE SCALE GENOMIC DNA]</scope>
    <source>
        <strain evidence="3">CGMCC 4.6609</strain>
    </source>
</reference>
<dbReference type="InterPro" id="IPR009081">
    <property type="entry name" value="PP-bd_ACP"/>
</dbReference>
<name>A0A1H0S5X9_9PSEU</name>
<keyword evidence="3" id="KW-1185">Reference proteome</keyword>
<feature type="domain" description="Carrier" evidence="1">
    <location>
        <begin position="7"/>
        <end position="85"/>
    </location>
</feature>
<dbReference type="RefSeq" id="WP_090099129.1">
    <property type="nucleotide sequence ID" value="NZ_FNIX01000007.1"/>
</dbReference>
<proteinExistence type="predicted"/>
<evidence type="ECO:0000313" key="3">
    <source>
        <dbReference type="Proteomes" id="UP000199691"/>
    </source>
</evidence>
<evidence type="ECO:0000313" key="2">
    <source>
        <dbReference type="EMBL" id="SDP37057.1"/>
    </source>
</evidence>
<dbReference type="EMBL" id="FNIX01000007">
    <property type="protein sequence ID" value="SDP37057.1"/>
    <property type="molecule type" value="Genomic_DNA"/>
</dbReference>
<dbReference type="Proteomes" id="UP000199691">
    <property type="component" value="Unassembled WGS sequence"/>
</dbReference>
<sequence length="94" mass="10251">MTEPVHDNEAPALTVVVQQLARVLEIPADQLSPEDRLAYLPNVDSLRLLDAITAVENMSRVKLSEDDLVTARTVAQLAALVESAKTADAKRDRS</sequence>